<evidence type="ECO:0000256" key="4">
    <source>
        <dbReference type="ARBA" id="ARBA00022827"/>
    </source>
</evidence>
<dbReference type="PROSITE" id="PS00624">
    <property type="entry name" value="GMC_OXRED_2"/>
    <property type="match status" value="1"/>
</dbReference>
<gene>
    <name evidence="7" type="ORF">MNBD_ALPHA01-1055</name>
</gene>
<dbReference type="PANTHER" id="PTHR11552">
    <property type="entry name" value="GLUCOSE-METHANOL-CHOLINE GMC OXIDOREDUCTASE"/>
    <property type="match status" value="1"/>
</dbReference>
<feature type="domain" description="Glucose-methanol-choline oxidoreductase N-terminal" evidence="5">
    <location>
        <begin position="80"/>
        <end position="103"/>
    </location>
</feature>
<evidence type="ECO:0000313" key="7">
    <source>
        <dbReference type="EMBL" id="VAW06525.1"/>
    </source>
</evidence>
<accession>A0A3B0SL25</accession>
<dbReference type="Gene3D" id="3.50.50.60">
    <property type="entry name" value="FAD/NAD(P)-binding domain"/>
    <property type="match status" value="1"/>
</dbReference>
<keyword evidence="4" id="KW-0274">FAD</keyword>
<keyword evidence="3" id="KW-0285">Flavoprotein</keyword>
<evidence type="ECO:0000256" key="1">
    <source>
        <dbReference type="ARBA" id="ARBA00001974"/>
    </source>
</evidence>
<dbReference type="SUPFAM" id="SSF51905">
    <property type="entry name" value="FAD/NAD(P)-binding domain"/>
    <property type="match status" value="1"/>
</dbReference>
<dbReference type="PANTHER" id="PTHR11552:SF147">
    <property type="entry name" value="CHOLINE DEHYDROGENASE, MITOCHONDRIAL"/>
    <property type="match status" value="1"/>
</dbReference>
<dbReference type="InterPro" id="IPR012132">
    <property type="entry name" value="GMC_OxRdtase"/>
</dbReference>
<dbReference type="InterPro" id="IPR000172">
    <property type="entry name" value="GMC_OxRdtase_N"/>
</dbReference>
<feature type="non-terminal residue" evidence="7">
    <location>
        <position position="334"/>
    </location>
</feature>
<feature type="domain" description="Glucose-methanol-choline oxidoreductase N-terminal" evidence="6">
    <location>
        <begin position="252"/>
        <end position="266"/>
    </location>
</feature>
<evidence type="ECO:0000259" key="5">
    <source>
        <dbReference type="PROSITE" id="PS00623"/>
    </source>
</evidence>
<reference evidence="7" key="1">
    <citation type="submission" date="2018-06" db="EMBL/GenBank/DDBJ databases">
        <authorList>
            <person name="Zhirakovskaya E."/>
        </authorList>
    </citation>
    <scope>NUCLEOTIDE SEQUENCE</scope>
</reference>
<proteinExistence type="inferred from homology"/>
<evidence type="ECO:0000259" key="6">
    <source>
        <dbReference type="PROSITE" id="PS00624"/>
    </source>
</evidence>
<sequence>MEQYDYIVIGGGSAGCVMARRLVDAGHSVCLLEAGSRDKSPLIHIPLGMAAILPTKHVNWALETEPQPGLNGRRGYQPRGKTLGGSSSINAMLYVRGHRTDYDDWAGLGNAGWGYDDILPYFKKSENFEGERDEYHGTGGPLNVACHRSRNPFNDNFIEDAKALQHRYNPDFNGEHQEGVGDFQVTQIGGQRCSAAVAYLKPVREHSRLNIITSAHTSQLIFDERRCVGVEYISAGRKKTVRARAEVILSAGAFGSPQILMLSGIGPAQKLKKHGIAVRHDLAGVGENLQDHIDYIAAYKARSLDLIGFSMAGMVKMTGEAIRYAFTRNGAFAS</sequence>
<protein>
    <submittedName>
        <fullName evidence="7">Oxidoreductase, GMC family</fullName>
    </submittedName>
</protein>
<dbReference type="InterPro" id="IPR036188">
    <property type="entry name" value="FAD/NAD-bd_sf"/>
</dbReference>
<organism evidence="7">
    <name type="scientific">hydrothermal vent metagenome</name>
    <dbReference type="NCBI Taxonomy" id="652676"/>
    <lineage>
        <taxon>unclassified sequences</taxon>
        <taxon>metagenomes</taxon>
        <taxon>ecological metagenomes</taxon>
    </lineage>
</organism>
<comment type="cofactor">
    <cofactor evidence="1">
        <name>FAD</name>
        <dbReference type="ChEBI" id="CHEBI:57692"/>
    </cofactor>
</comment>
<dbReference type="Pfam" id="PF00732">
    <property type="entry name" value="GMC_oxred_N"/>
    <property type="match status" value="1"/>
</dbReference>
<dbReference type="EMBL" id="UOEJ01000243">
    <property type="protein sequence ID" value="VAW06525.1"/>
    <property type="molecule type" value="Genomic_DNA"/>
</dbReference>
<comment type="similarity">
    <text evidence="2">Belongs to the GMC oxidoreductase family.</text>
</comment>
<dbReference type="GO" id="GO:0016614">
    <property type="term" value="F:oxidoreductase activity, acting on CH-OH group of donors"/>
    <property type="evidence" value="ECO:0007669"/>
    <property type="project" value="InterPro"/>
</dbReference>
<evidence type="ECO:0000256" key="2">
    <source>
        <dbReference type="ARBA" id="ARBA00010790"/>
    </source>
</evidence>
<dbReference type="AlphaFoldDB" id="A0A3B0SL25"/>
<dbReference type="GO" id="GO:0050660">
    <property type="term" value="F:flavin adenine dinucleotide binding"/>
    <property type="evidence" value="ECO:0007669"/>
    <property type="project" value="InterPro"/>
</dbReference>
<evidence type="ECO:0000256" key="3">
    <source>
        <dbReference type="ARBA" id="ARBA00022630"/>
    </source>
</evidence>
<name>A0A3B0SL25_9ZZZZ</name>
<dbReference type="PROSITE" id="PS00623">
    <property type="entry name" value="GMC_OXRED_1"/>
    <property type="match status" value="1"/>
</dbReference>
<dbReference type="Gene3D" id="3.30.560.10">
    <property type="entry name" value="Glucose Oxidase, domain 3"/>
    <property type="match status" value="1"/>
</dbReference>